<keyword evidence="4" id="KW-1185">Reference proteome</keyword>
<dbReference type="GO" id="GO:0015174">
    <property type="term" value="F:basic amino acid transmembrane transporter activity"/>
    <property type="evidence" value="ECO:0007669"/>
    <property type="project" value="TreeGrafter"/>
</dbReference>
<accession>A0A9Q1BDF5</accession>
<reference evidence="3" key="1">
    <citation type="submission" date="2021-10" db="EMBL/GenBank/DDBJ databases">
        <title>Tropical sea cucumber genome reveals ecological adaptation and Cuvierian tubules defense mechanism.</title>
        <authorList>
            <person name="Chen T."/>
        </authorList>
    </citation>
    <scope>NUCLEOTIDE SEQUENCE</scope>
    <source>
        <strain evidence="3">Nanhai2018</strain>
        <tissue evidence="3">Muscle</tissue>
    </source>
</reference>
<feature type="transmembrane region" description="Helical" evidence="2">
    <location>
        <begin position="136"/>
        <end position="157"/>
    </location>
</feature>
<comment type="caution">
    <text evidence="3">The sequence shown here is derived from an EMBL/GenBank/DDBJ whole genome shotgun (WGS) entry which is preliminary data.</text>
</comment>
<keyword evidence="2" id="KW-1133">Transmembrane helix</keyword>
<organism evidence="3 4">
    <name type="scientific">Holothuria leucospilota</name>
    <name type="common">Black long sea cucumber</name>
    <name type="synonym">Mertensiothuria leucospilota</name>
    <dbReference type="NCBI Taxonomy" id="206669"/>
    <lineage>
        <taxon>Eukaryota</taxon>
        <taxon>Metazoa</taxon>
        <taxon>Echinodermata</taxon>
        <taxon>Eleutherozoa</taxon>
        <taxon>Echinozoa</taxon>
        <taxon>Holothuroidea</taxon>
        <taxon>Aspidochirotacea</taxon>
        <taxon>Aspidochirotida</taxon>
        <taxon>Holothuriidae</taxon>
        <taxon>Holothuria</taxon>
    </lineage>
</organism>
<feature type="compositionally biased region" description="Low complexity" evidence="1">
    <location>
        <begin position="22"/>
        <end position="37"/>
    </location>
</feature>
<feature type="transmembrane region" description="Helical" evidence="2">
    <location>
        <begin position="76"/>
        <end position="98"/>
    </location>
</feature>
<feature type="transmembrane region" description="Helical" evidence="2">
    <location>
        <begin position="249"/>
        <end position="265"/>
    </location>
</feature>
<keyword evidence="2" id="KW-0472">Membrane</keyword>
<evidence type="ECO:0000256" key="1">
    <source>
        <dbReference type="SAM" id="MobiDB-lite"/>
    </source>
</evidence>
<evidence type="ECO:0000256" key="2">
    <source>
        <dbReference type="SAM" id="Phobius"/>
    </source>
</evidence>
<proteinExistence type="predicted"/>
<feature type="transmembrane region" description="Helical" evidence="2">
    <location>
        <begin position="315"/>
        <end position="339"/>
    </location>
</feature>
<evidence type="ECO:0000313" key="3">
    <source>
        <dbReference type="EMBL" id="KAJ8021348.1"/>
    </source>
</evidence>
<dbReference type="InterPro" id="IPR051415">
    <property type="entry name" value="LAAT-1"/>
</dbReference>
<feature type="transmembrane region" description="Helical" evidence="2">
    <location>
        <begin position="286"/>
        <end position="303"/>
    </location>
</feature>
<dbReference type="Proteomes" id="UP001152320">
    <property type="component" value="Chromosome 21"/>
</dbReference>
<dbReference type="GO" id="GO:0016020">
    <property type="term" value="C:membrane"/>
    <property type="evidence" value="ECO:0007669"/>
    <property type="project" value="TreeGrafter"/>
</dbReference>
<keyword evidence="2" id="KW-0812">Transmembrane</keyword>
<protein>
    <submittedName>
        <fullName evidence="3">Lysosomal amino acid transporter 1-like</fullName>
    </submittedName>
</protein>
<dbReference type="EMBL" id="JAIZAY010000021">
    <property type="protein sequence ID" value="KAJ8021348.1"/>
    <property type="molecule type" value="Genomic_DNA"/>
</dbReference>
<feature type="transmembrane region" description="Helical" evidence="2">
    <location>
        <begin position="197"/>
        <end position="214"/>
    </location>
</feature>
<feature type="transmembrane region" description="Helical" evidence="2">
    <location>
        <begin position="110"/>
        <end position="130"/>
    </location>
</feature>
<feature type="region of interest" description="Disordered" evidence="1">
    <location>
        <begin position="497"/>
        <end position="532"/>
    </location>
</feature>
<feature type="region of interest" description="Disordered" evidence="1">
    <location>
        <begin position="1"/>
        <end position="37"/>
    </location>
</feature>
<feature type="region of interest" description="Disordered" evidence="1">
    <location>
        <begin position="363"/>
        <end position="393"/>
    </location>
</feature>
<dbReference type="PANTHER" id="PTHR16201:SF34">
    <property type="entry name" value="LYSOSOMAL AMINO ACID TRANSPORTER 1"/>
    <property type="match status" value="1"/>
</dbReference>
<feature type="compositionally biased region" description="Polar residues" evidence="1">
    <location>
        <begin position="1"/>
        <end position="20"/>
    </location>
</feature>
<evidence type="ECO:0000313" key="4">
    <source>
        <dbReference type="Proteomes" id="UP001152320"/>
    </source>
</evidence>
<dbReference type="PANTHER" id="PTHR16201">
    <property type="entry name" value="SEVEN TRANSMEMBRANE PROTEIN 1-RELATED"/>
    <property type="match status" value="1"/>
</dbReference>
<sequence>MARDGSSTLSPTEGTTSYGTAENATSETNTSHSTTTAPFHISTITSTQGTPSSANETFDCQGFIFLGECVSEGQEYFSFILGVVATIIWLVANYRFFVARRKQGHLLTGPTIYLLHVLTADSSNLLGAILCEQLGTQILTAIILVLCDVIFVILLTISWRRQRTAAKTGEILNSHNVYIHADNWNAKNSTRPERNGSMLPVCCLALPWMVSLLAQPVSPFGYNSGVNIANGGPLVGRKLLVVTDSGADNFGFAVGVFAALLYITLRITTIKDSIYRKEVIQDELSFHILAAAASCTYCASIVSYSLESNYLINSLPWLCGMALLGIEDIFIVFMTWHFTRSVSRAPRIKPRVEDGTMLLHGDGSSVNLEVDDRPVLSPPTQKGSPYRSRNEPYLEVADKPRSNSMDTDISYVTERDMGATASVDPANQREVQVQVISHSVLQEKTIGPEEDLFMNRQNLRPKNHFEDEFEWDFSDMGQKYTEPEREWDEEKVLKEIEEELQKADEEDRASTPSLSYDGQPEMYDGDMYNVNI</sequence>
<name>A0A9Q1BDF5_HOLLE</name>
<gene>
    <name evidence="3" type="ORF">HOLleu_38517</name>
</gene>
<dbReference type="OrthoDB" id="8048523at2759"/>
<dbReference type="AlphaFoldDB" id="A0A9Q1BDF5"/>
<feature type="compositionally biased region" description="Basic and acidic residues" evidence="1">
    <location>
        <begin position="497"/>
        <end position="509"/>
    </location>
</feature>